<dbReference type="GO" id="GO:0016405">
    <property type="term" value="F:CoA-ligase activity"/>
    <property type="evidence" value="ECO:0007669"/>
    <property type="project" value="TreeGrafter"/>
</dbReference>
<dbReference type="Pfam" id="PF00501">
    <property type="entry name" value="AMP-binding"/>
    <property type="match status" value="1"/>
</dbReference>
<dbReference type="SUPFAM" id="SSF56801">
    <property type="entry name" value="Acetyl-CoA synthetase-like"/>
    <property type="match status" value="1"/>
</dbReference>
<dbReference type="PROSITE" id="PS00455">
    <property type="entry name" value="AMP_BINDING"/>
    <property type="match status" value="1"/>
</dbReference>
<dbReference type="PANTHER" id="PTHR24096:SF422">
    <property type="entry name" value="BCDNA.GH02901"/>
    <property type="match status" value="1"/>
</dbReference>
<dbReference type="Gene3D" id="3.30.300.30">
    <property type="match status" value="1"/>
</dbReference>
<evidence type="ECO:0000313" key="3">
    <source>
        <dbReference type="EMBL" id="KAK8109970.1"/>
    </source>
</evidence>
<dbReference type="Proteomes" id="UP001392437">
    <property type="component" value="Unassembled WGS sequence"/>
</dbReference>
<dbReference type="InterPro" id="IPR042099">
    <property type="entry name" value="ANL_N_sf"/>
</dbReference>
<dbReference type="InterPro" id="IPR000873">
    <property type="entry name" value="AMP-dep_synth/lig_dom"/>
</dbReference>
<reference evidence="3 4" key="1">
    <citation type="submission" date="2023-01" db="EMBL/GenBank/DDBJ databases">
        <title>Analysis of 21 Apiospora genomes using comparative genomics revels a genus with tremendous synthesis potential of carbohydrate active enzymes and secondary metabolites.</title>
        <authorList>
            <person name="Sorensen T."/>
        </authorList>
    </citation>
    <scope>NUCLEOTIDE SEQUENCE [LARGE SCALE GENOMIC DNA]</scope>
    <source>
        <strain evidence="3 4">CBS 117206</strain>
    </source>
</reference>
<evidence type="ECO:0000259" key="2">
    <source>
        <dbReference type="Pfam" id="PF13193"/>
    </source>
</evidence>
<protein>
    <recommendedName>
        <fullName evidence="5">Acyl-CoA synthetase (AMP-forming)/AMP-acid ligase II</fullName>
    </recommendedName>
</protein>
<keyword evidence="4" id="KW-1185">Reference proteome</keyword>
<dbReference type="InterPro" id="IPR045851">
    <property type="entry name" value="AMP-bd_C_sf"/>
</dbReference>
<dbReference type="Gene3D" id="3.40.50.12780">
    <property type="entry name" value="N-terminal domain of ligase-like"/>
    <property type="match status" value="1"/>
</dbReference>
<name>A0AAW0QSQ5_9PEZI</name>
<organism evidence="3 4">
    <name type="scientific">Apiospora kogelbergensis</name>
    <dbReference type="NCBI Taxonomy" id="1337665"/>
    <lineage>
        <taxon>Eukaryota</taxon>
        <taxon>Fungi</taxon>
        <taxon>Dikarya</taxon>
        <taxon>Ascomycota</taxon>
        <taxon>Pezizomycotina</taxon>
        <taxon>Sordariomycetes</taxon>
        <taxon>Xylariomycetidae</taxon>
        <taxon>Amphisphaeriales</taxon>
        <taxon>Apiosporaceae</taxon>
        <taxon>Apiospora</taxon>
    </lineage>
</organism>
<dbReference type="Pfam" id="PF13193">
    <property type="entry name" value="AMP-binding_C"/>
    <property type="match status" value="1"/>
</dbReference>
<comment type="caution">
    <text evidence="3">The sequence shown here is derived from an EMBL/GenBank/DDBJ whole genome shotgun (WGS) entry which is preliminary data.</text>
</comment>
<dbReference type="AlphaFoldDB" id="A0AAW0QSQ5"/>
<proteinExistence type="predicted"/>
<dbReference type="PANTHER" id="PTHR24096">
    <property type="entry name" value="LONG-CHAIN-FATTY-ACID--COA LIGASE"/>
    <property type="match status" value="1"/>
</dbReference>
<sequence>MIFHPPHPPSTTSIGEFWSEEQYGRQPVANSRNPFVCGVTGKTYATSEMRERYELLARSLGKCMGWRVNEDTPWDKVRLLTDIVNQQIDYIMSTFAIHRLNGIATPANAAYSSSELEFQLRSSGAKALITCVPLLDTALKAAKAVGIAADRIFIIQTAGSSPEKLSYKTLDELIEEGSSLSPLEAPAWTKGQGERQVAFISFSSGTSGLPKGVMISHRNVIANMMQLRWFESVGRRQKGVETQAALGVLPFSHIYGLIVVALSSIYRGDEVVVLPKFELKGLLDCIQRFKVNQLNLVPPIIIQLLRNQALCRKYDLGSVRYVYTGAAPLGTETHEEVLQAFPGWQIGQGYGMTETATVVLSTGENDILVGAAGSLVPSCVAKIIDTDTGRPIAVADHENGGEEKRGELLLQSPSISLGYLNNERATAEAFVWDEDGRWIRTGDVAVVRRSKAGHQHFAIVDRIKELIKVKGHQVAPAELEAHLLAHPFVDDCTVIPVPDERAGEVPKAFVVKSPVAVAEGRSDEEIMQAICKHVEDHKAHYKWLKGGVAFLDVVPKSPSGKILRRVLRDKEREERRTNGPKL</sequence>
<dbReference type="EMBL" id="JAQQWP010000007">
    <property type="protein sequence ID" value="KAK8109970.1"/>
    <property type="molecule type" value="Genomic_DNA"/>
</dbReference>
<feature type="domain" description="AMP-binding enzyme C-terminal" evidence="2">
    <location>
        <begin position="478"/>
        <end position="561"/>
    </location>
</feature>
<evidence type="ECO:0000259" key="1">
    <source>
        <dbReference type="Pfam" id="PF00501"/>
    </source>
</evidence>
<evidence type="ECO:0000313" key="4">
    <source>
        <dbReference type="Proteomes" id="UP001392437"/>
    </source>
</evidence>
<accession>A0AAW0QSQ5</accession>
<feature type="domain" description="AMP-dependent synthetase/ligase" evidence="1">
    <location>
        <begin position="86"/>
        <end position="420"/>
    </location>
</feature>
<dbReference type="InterPro" id="IPR025110">
    <property type="entry name" value="AMP-bd_C"/>
</dbReference>
<gene>
    <name evidence="3" type="ORF">PG999_008107</name>
</gene>
<evidence type="ECO:0008006" key="5">
    <source>
        <dbReference type="Google" id="ProtNLM"/>
    </source>
</evidence>
<dbReference type="InterPro" id="IPR020845">
    <property type="entry name" value="AMP-binding_CS"/>
</dbReference>